<evidence type="ECO:0000256" key="1">
    <source>
        <dbReference type="ARBA" id="ARBA00008875"/>
    </source>
</evidence>
<comment type="caution">
    <text evidence="9">The sequence shown here is derived from an EMBL/GenBank/DDBJ whole genome shotgun (WGS) entry which is preliminary data.</text>
</comment>
<keyword evidence="2 5" id="KW-0732">Signal</keyword>
<evidence type="ECO:0000256" key="4">
    <source>
        <dbReference type="ARBA" id="ARBA00023295"/>
    </source>
</evidence>
<reference evidence="9" key="3">
    <citation type="submission" date="2019-09" db="EMBL/GenBank/DDBJ databases">
        <authorList>
            <person name="Zhang D.-C."/>
        </authorList>
    </citation>
    <scope>NUCLEOTIDE SEQUENCE</scope>
    <source>
        <strain evidence="9">RU-4-M-4</strain>
    </source>
</reference>
<dbReference type="Gene3D" id="3.20.20.80">
    <property type="entry name" value="Glycosidases"/>
    <property type="match status" value="1"/>
</dbReference>
<evidence type="ECO:0000313" key="12">
    <source>
        <dbReference type="Proteomes" id="UP000322315"/>
    </source>
</evidence>
<sequence length="861" mass="97409">MYNFKMNKMKKKYQLKRVITILLCTLVFYSIEAQVTLSTDFTNDSYKNQPLHNIWDVANRISPTNGSNIRPGLKMNIVRMVGGIRKVVNGVSHKDLDFDPCLYDSINNTYVYRWEPLIERLNKVVNSQTEILQIALDQPPWAFQHGYTFIPEGTRDNINFRENEKMSIYGNSLPPADKQAYHDFIKALMTKLVETYGEEQVSKWRFRVGSEIETPDHWYGTKQDFIEHFENTEKAVRSVLPNAIIGLHTRAPGFLFKNGTELNYKGEPFASFIDDLIEYSFDNNLRYDFWGISDYVIIGNSSLRNMKDKYDNLFKGLVDHPKWNTNTKIDLMEYATVTTMNGADGKGFINNATSHAEIVELAFSNIFYKNKDKGLEFVYRWGNKTGTQDPTAIATLNTMNGLTHYSTELSGTPNSSTNELDAFFAKNELTSEYDAMIYNYNSNSLNYRDNELVNLSFSTDLPVGTTLYYRSLSYGENNNKLQNFLKENPNTVKSGFNNMGDPNRILTEAGLTAYNAYVNPNPEEFSEWTSVTTISRTDGESGSVVTVNTELPSFAFQKFEFRSEDHFVQAIAPTSVVWTTTEDFSPWTSVSSGMNVNTDDDKLTLDFSDGFAFPMAAITGLNINSDLYGILRLVVKNSTGEPSLQMAANIPGTEFASGRKKITIPNDNEWHTIDVNLTDWSHWSGTINEFKVYSRINTGSIVFDRIEFIPLETVTTHNVTLTQEGDGLLNYTSGTAFTGQQFNLNAIANDGWEFQSWTGDIVSTDNPFTLTVTSDLDIKAVFIKKALSVKENSLNNLVVYPNPSNNGVFNVNTPLDQRWEVYSITGNKVLIGNGHKVNISSFSKGMYILKIGGTFKKLLYN</sequence>
<dbReference type="Pfam" id="PF01229">
    <property type="entry name" value="Glyco_hydro_39"/>
    <property type="match status" value="1"/>
</dbReference>
<dbReference type="InterPro" id="IPR044060">
    <property type="entry name" value="Bacterial_rp_domain"/>
</dbReference>
<dbReference type="InterPro" id="IPR017853">
    <property type="entry name" value="GH"/>
</dbReference>
<evidence type="ECO:0000256" key="2">
    <source>
        <dbReference type="ARBA" id="ARBA00022729"/>
    </source>
</evidence>
<reference evidence="10 11" key="2">
    <citation type="submission" date="2019-07" db="EMBL/GenBank/DDBJ databases">
        <title>Algibacter marinivivus sp. nov., isolated from the surface of a marine red alga.</title>
        <authorList>
            <person name="Zhong X."/>
            <person name="Xu W."/>
            <person name="Zhang Y."/>
            <person name="Zhang Q."/>
            <person name="Du Z."/>
        </authorList>
    </citation>
    <scope>NUCLEOTIDE SEQUENCE [LARGE SCALE GENOMIC DNA]</scope>
    <source>
        <strain evidence="10 11">RU-4-M-4</strain>
    </source>
</reference>
<dbReference type="SUPFAM" id="SSF51445">
    <property type="entry name" value="(Trans)glycosidases"/>
    <property type="match status" value="1"/>
</dbReference>
<evidence type="ECO:0000259" key="6">
    <source>
        <dbReference type="Pfam" id="PF01229"/>
    </source>
</evidence>
<keyword evidence="3" id="KW-0378">Hydrolase</keyword>
<feature type="domain" description="Secretion system C-terminal sorting" evidence="7">
    <location>
        <begin position="799"/>
        <end position="853"/>
    </location>
</feature>
<dbReference type="AlphaFoldDB" id="A0A5M7B863"/>
<evidence type="ECO:0000256" key="5">
    <source>
        <dbReference type="SAM" id="SignalP"/>
    </source>
</evidence>
<name>A0A5M7B863_9FLAO</name>
<evidence type="ECO:0000256" key="3">
    <source>
        <dbReference type="ARBA" id="ARBA00022801"/>
    </source>
</evidence>
<dbReference type="OrthoDB" id="9776971at2"/>
<feature type="domain" description="Bacterial repeat" evidence="8">
    <location>
        <begin position="718"/>
        <end position="784"/>
    </location>
</feature>
<accession>A0A5M7B863</accession>
<comment type="similarity">
    <text evidence="1">Belongs to the glycosyl hydrolase 39 family.</text>
</comment>
<evidence type="ECO:0000259" key="7">
    <source>
        <dbReference type="Pfam" id="PF18962"/>
    </source>
</evidence>
<feature type="domain" description="Glycosyl hydrolases family 39 N-terminal catalytic" evidence="6">
    <location>
        <begin position="169"/>
        <end position="295"/>
    </location>
</feature>
<dbReference type="InterPro" id="IPR026444">
    <property type="entry name" value="Secre_tail"/>
</dbReference>
<evidence type="ECO:0000313" key="9">
    <source>
        <dbReference type="EMBL" id="KAA5824840.1"/>
    </source>
</evidence>
<dbReference type="Pfam" id="PF18998">
    <property type="entry name" value="Flg_new_2"/>
    <property type="match status" value="1"/>
</dbReference>
<proteinExistence type="inferred from homology"/>
<dbReference type="NCBIfam" id="TIGR04183">
    <property type="entry name" value="Por_Secre_tail"/>
    <property type="match status" value="1"/>
</dbReference>
<dbReference type="EMBL" id="VMBF01000005">
    <property type="protein sequence ID" value="TSJ76005.1"/>
    <property type="molecule type" value="Genomic_DNA"/>
</dbReference>
<evidence type="ECO:0000259" key="8">
    <source>
        <dbReference type="Pfam" id="PF18998"/>
    </source>
</evidence>
<feature type="signal peptide" evidence="5">
    <location>
        <begin position="1"/>
        <end position="33"/>
    </location>
</feature>
<keyword evidence="11" id="KW-1185">Reference proteome</keyword>
<evidence type="ECO:0000313" key="11">
    <source>
        <dbReference type="Proteomes" id="UP000315145"/>
    </source>
</evidence>
<dbReference type="Pfam" id="PF18962">
    <property type="entry name" value="Por_Secre_tail"/>
    <property type="match status" value="1"/>
</dbReference>
<dbReference type="EMBL" id="VWRS01000005">
    <property type="protein sequence ID" value="KAA5824840.1"/>
    <property type="molecule type" value="Genomic_DNA"/>
</dbReference>
<dbReference type="GO" id="GO:0016798">
    <property type="term" value="F:hydrolase activity, acting on glycosyl bonds"/>
    <property type="evidence" value="ECO:0007669"/>
    <property type="project" value="UniProtKB-KW"/>
</dbReference>
<gene>
    <name evidence="9" type="ORF">F2B50_09190</name>
    <name evidence="10" type="ORF">FPF71_09190</name>
</gene>
<keyword evidence="4" id="KW-0326">Glycosidase</keyword>
<dbReference type="Proteomes" id="UP000322315">
    <property type="component" value="Unassembled WGS sequence"/>
</dbReference>
<evidence type="ECO:0000313" key="10">
    <source>
        <dbReference type="EMBL" id="TSJ76005.1"/>
    </source>
</evidence>
<dbReference type="InterPro" id="IPR049166">
    <property type="entry name" value="GH39_cat"/>
</dbReference>
<reference evidence="9 12" key="1">
    <citation type="journal article" date="2015" name="Int. J. Syst. Evol. Microbiol.">
        <title>Algibacter amylolyticus sp. nov., isolated from intertidal sediment.</title>
        <authorList>
            <person name="Zhang D.C."/>
            <person name="Wu J."/>
            <person name="Neuner K."/>
            <person name="Yao J."/>
            <person name="Margesin R."/>
        </authorList>
    </citation>
    <scope>NUCLEOTIDE SEQUENCE [LARGE SCALE GENOMIC DNA]</scope>
    <source>
        <strain evidence="9 12">RU-4-M-4</strain>
    </source>
</reference>
<feature type="chain" id="PRO_5024294429" evidence="5">
    <location>
        <begin position="34"/>
        <end position="861"/>
    </location>
</feature>
<dbReference type="Proteomes" id="UP000315145">
    <property type="component" value="Unassembled WGS sequence"/>
</dbReference>
<protein>
    <submittedName>
        <fullName evidence="9">T9SS type A sorting domain-containing protein</fullName>
    </submittedName>
</protein>
<organism evidence="9 12">
    <name type="scientific">Algibacter amylolyticus</name>
    <dbReference type="NCBI Taxonomy" id="1608400"/>
    <lineage>
        <taxon>Bacteria</taxon>
        <taxon>Pseudomonadati</taxon>
        <taxon>Bacteroidota</taxon>
        <taxon>Flavobacteriia</taxon>
        <taxon>Flavobacteriales</taxon>
        <taxon>Flavobacteriaceae</taxon>
        <taxon>Algibacter</taxon>
    </lineage>
</organism>